<organism evidence="2 3">
    <name type="scientific">Trifolium medium</name>
    <dbReference type="NCBI Taxonomy" id="97028"/>
    <lineage>
        <taxon>Eukaryota</taxon>
        <taxon>Viridiplantae</taxon>
        <taxon>Streptophyta</taxon>
        <taxon>Embryophyta</taxon>
        <taxon>Tracheophyta</taxon>
        <taxon>Spermatophyta</taxon>
        <taxon>Magnoliopsida</taxon>
        <taxon>eudicotyledons</taxon>
        <taxon>Gunneridae</taxon>
        <taxon>Pentapetalae</taxon>
        <taxon>rosids</taxon>
        <taxon>fabids</taxon>
        <taxon>Fabales</taxon>
        <taxon>Fabaceae</taxon>
        <taxon>Papilionoideae</taxon>
        <taxon>50 kb inversion clade</taxon>
        <taxon>NPAAA clade</taxon>
        <taxon>Hologalegina</taxon>
        <taxon>IRL clade</taxon>
        <taxon>Trifolieae</taxon>
        <taxon>Trifolium</taxon>
    </lineage>
</organism>
<dbReference type="Proteomes" id="UP000265520">
    <property type="component" value="Unassembled WGS sequence"/>
</dbReference>
<comment type="caution">
    <text evidence="2">The sequence shown here is derived from an EMBL/GenBank/DDBJ whole genome shotgun (WGS) entry which is preliminary data.</text>
</comment>
<sequence>MGWERDDAEGWIEVRPRRRRERRQVNDGTDSPRQIQRYRSFTPSRRRAFSTEHYRDRYH</sequence>
<evidence type="ECO:0000313" key="3">
    <source>
        <dbReference type="Proteomes" id="UP000265520"/>
    </source>
</evidence>
<feature type="region of interest" description="Disordered" evidence="1">
    <location>
        <begin position="19"/>
        <end position="59"/>
    </location>
</feature>
<feature type="compositionally biased region" description="Basic and acidic residues" evidence="1">
    <location>
        <begin position="49"/>
        <end position="59"/>
    </location>
</feature>
<accession>A0A392UQV0</accession>
<feature type="compositionally biased region" description="Polar residues" evidence="1">
    <location>
        <begin position="26"/>
        <end position="43"/>
    </location>
</feature>
<feature type="non-terminal residue" evidence="2">
    <location>
        <position position="59"/>
    </location>
</feature>
<gene>
    <name evidence="2" type="ORF">A2U01_0099626</name>
</gene>
<proteinExistence type="predicted"/>
<protein>
    <submittedName>
        <fullName evidence="2">Uncharacterized protein</fullName>
    </submittedName>
</protein>
<evidence type="ECO:0000256" key="1">
    <source>
        <dbReference type="SAM" id="MobiDB-lite"/>
    </source>
</evidence>
<reference evidence="2 3" key="1">
    <citation type="journal article" date="2018" name="Front. Plant Sci.">
        <title>Red Clover (Trifolium pratense) and Zigzag Clover (T. medium) - A Picture of Genomic Similarities and Differences.</title>
        <authorList>
            <person name="Dluhosova J."/>
            <person name="Istvanek J."/>
            <person name="Nedelnik J."/>
            <person name="Repkova J."/>
        </authorList>
    </citation>
    <scope>NUCLEOTIDE SEQUENCE [LARGE SCALE GENOMIC DNA]</scope>
    <source>
        <strain evidence="3">cv. 10/8</strain>
        <tissue evidence="2">Leaf</tissue>
    </source>
</reference>
<dbReference type="AlphaFoldDB" id="A0A392UQV0"/>
<name>A0A392UQV0_9FABA</name>
<dbReference type="EMBL" id="LXQA010949046">
    <property type="protein sequence ID" value="MCI78356.1"/>
    <property type="molecule type" value="Genomic_DNA"/>
</dbReference>
<evidence type="ECO:0000313" key="2">
    <source>
        <dbReference type="EMBL" id="MCI78356.1"/>
    </source>
</evidence>
<keyword evidence="3" id="KW-1185">Reference proteome</keyword>